<keyword evidence="2" id="KW-1185">Reference proteome</keyword>
<accession>F9WKU8</accession>
<reference evidence="1 2" key="1">
    <citation type="journal article" date="2012" name="Proc. Natl. Acad. Sci. U.S.A.">
        <title>Antigenic diversity is generated by distinct evolutionary mechanisms in African trypanosome species.</title>
        <authorList>
            <person name="Jackson A.P."/>
            <person name="Berry A."/>
            <person name="Aslett M."/>
            <person name="Allison H.C."/>
            <person name="Burton P."/>
            <person name="Vavrova-Anderson J."/>
            <person name="Brown R."/>
            <person name="Browne H."/>
            <person name="Corton N."/>
            <person name="Hauser H."/>
            <person name="Gamble J."/>
            <person name="Gilderthorp R."/>
            <person name="Marcello L."/>
            <person name="McQuillan J."/>
            <person name="Otto T.D."/>
            <person name="Quail M.A."/>
            <person name="Sanders M.J."/>
            <person name="van Tonder A."/>
            <person name="Ginger M.L."/>
            <person name="Field M.C."/>
            <person name="Barry J.D."/>
            <person name="Hertz-Fowler C."/>
            <person name="Berriman M."/>
        </authorList>
    </citation>
    <scope>NUCLEOTIDE SEQUENCE</scope>
    <source>
        <strain evidence="1 2">Y486</strain>
    </source>
</reference>
<proteinExistence type="predicted"/>
<organism evidence="1 2">
    <name type="scientific">Trypanosoma vivax (strain Y486)</name>
    <dbReference type="NCBI Taxonomy" id="1055687"/>
    <lineage>
        <taxon>Eukaryota</taxon>
        <taxon>Discoba</taxon>
        <taxon>Euglenozoa</taxon>
        <taxon>Kinetoplastea</taxon>
        <taxon>Metakinetoplastina</taxon>
        <taxon>Trypanosomatida</taxon>
        <taxon>Trypanosomatidae</taxon>
        <taxon>Trypanosoma</taxon>
        <taxon>Duttonella</taxon>
    </lineage>
</organism>
<evidence type="ECO:0000313" key="1">
    <source>
        <dbReference type="EMBL" id="CCD18125.1"/>
    </source>
</evidence>
<evidence type="ECO:0000313" key="2">
    <source>
        <dbReference type="Proteomes" id="UP000009027"/>
    </source>
</evidence>
<gene>
    <name evidence="1" type="ORF">TvY486_0000690</name>
</gene>
<protein>
    <submittedName>
        <fullName evidence="1">Uncharacterized protein</fullName>
    </submittedName>
</protein>
<dbReference type="Proteomes" id="UP000009027">
    <property type="component" value="Unassembled WGS sequence"/>
</dbReference>
<dbReference type="AlphaFoldDB" id="F9WKU8"/>
<dbReference type="EMBL" id="CAEX01000440">
    <property type="protein sequence ID" value="CCD18125.1"/>
    <property type="molecule type" value="Genomic_DNA"/>
</dbReference>
<name>F9WKU8_TRYVY</name>
<sequence>MNSVFLLYGQKEMSAVEAKKLAKNGNDLLKQLKTQLSLTLGDDHLDDAKMDAAHCKRSISGILKNSSNANLTLAIMLNNTELFAVPTAFSDLDGKVGKMVPRLAASKRNLHDASEKILSCAEFAIQSEAYAKEAVTQALRHVTRELCGTLRNLSMLCLNIDSLGKTAREIKTNLSMLKRQICVMRQKMHETVEKMPSIAQCVEVPRMELALVKHVIRRAGQRHKVVLKEISNFLLGGAEFEKRIDESFRTFLISMTTLPRNAPSDLPLSVCDTYYLPSKYTLEDVNAFALLKGLNDVD</sequence>
<dbReference type="VEuPathDB" id="TriTrypDB:TvY486_0000690"/>